<gene>
    <name evidence="3" type="ORF">IDM48_00735</name>
</gene>
<keyword evidence="1" id="KW-0472">Membrane</keyword>
<dbReference type="AlphaFoldDB" id="A0A7H2BK26"/>
<keyword evidence="1" id="KW-1133">Transmembrane helix</keyword>
<feature type="transmembrane region" description="Helical" evidence="1">
    <location>
        <begin position="81"/>
        <end position="99"/>
    </location>
</feature>
<protein>
    <submittedName>
        <fullName evidence="3">Uncharacterized protein</fullName>
    </submittedName>
</protein>
<organism evidence="3 4">
    <name type="scientific">Rothia amarae</name>
    <dbReference type="NCBI Taxonomy" id="169480"/>
    <lineage>
        <taxon>Bacteria</taxon>
        <taxon>Bacillati</taxon>
        <taxon>Actinomycetota</taxon>
        <taxon>Actinomycetes</taxon>
        <taxon>Micrococcales</taxon>
        <taxon>Micrococcaceae</taxon>
        <taxon>Rothia</taxon>
    </lineage>
</organism>
<dbReference type="RefSeq" id="WP_190617601.1">
    <property type="nucleotide sequence ID" value="NZ_CP061538.1"/>
</dbReference>
<proteinExistence type="predicted"/>
<keyword evidence="4" id="KW-1185">Reference proteome</keyword>
<dbReference type="KEGG" id="rama:IDM48_00735"/>
<dbReference type="EMBL" id="CP061538">
    <property type="protein sequence ID" value="QNV40022.1"/>
    <property type="molecule type" value="Genomic_DNA"/>
</dbReference>
<evidence type="ECO:0000313" key="3">
    <source>
        <dbReference type="EMBL" id="QNV40022.1"/>
    </source>
</evidence>
<feature type="signal peptide" evidence="2">
    <location>
        <begin position="1"/>
        <end position="24"/>
    </location>
</feature>
<feature type="chain" id="PRO_5028914895" evidence="2">
    <location>
        <begin position="25"/>
        <end position="112"/>
    </location>
</feature>
<keyword evidence="1" id="KW-0812">Transmembrane</keyword>
<dbReference type="Proteomes" id="UP000516421">
    <property type="component" value="Chromosome"/>
</dbReference>
<evidence type="ECO:0000256" key="1">
    <source>
        <dbReference type="SAM" id="Phobius"/>
    </source>
</evidence>
<name>A0A7H2BK26_9MICC</name>
<evidence type="ECO:0000313" key="4">
    <source>
        <dbReference type="Proteomes" id="UP000516421"/>
    </source>
</evidence>
<sequence length="112" mass="11661">MRRLFATLAGIALATGMSALPAQAQELPTTSYSISAETSVETTSHKSAVVRQAPLTVINADDAARPTTENQPSMFLSSKNLLILGAGLVIVALVSGFSVRSAMKAAEENTIL</sequence>
<evidence type="ECO:0000256" key="2">
    <source>
        <dbReference type="SAM" id="SignalP"/>
    </source>
</evidence>
<keyword evidence="2" id="KW-0732">Signal</keyword>
<accession>A0A7H2BK26</accession>
<reference evidence="3 4" key="1">
    <citation type="submission" date="2020-09" db="EMBL/GenBank/DDBJ databases">
        <title>Investigation of environmental microbe.</title>
        <authorList>
            <person name="Ou Y."/>
            <person name="Kang Q."/>
        </authorList>
    </citation>
    <scope>NUCLEOTIDE SEQUENCE [LARGE SCALE GENOMIC DNA]</scope>
    <source>
        <strain evidence="3 4">KJZ-9</strain>
    </source>
</reference>